<protein>
    <submittedName>
        <fullName evidence="1">Uncharacterized protein</fullName>
    </submittedName>
</protein>
<dbReference type="AlphaFoldDB" id="A0A6C0IM09"/>
<proteinExistence type="predicted"/>
<accession>A0A6C0IM09</accession>
<evidence type="ECO:0000313" key="1">
    <source>
        <dbReference type="EMBL" id="QHT93535.1"/>
    </source>
</evidence>
<name>A0A6C0IM09_9ZZZZ</name>
<dbReference type="EMBL" id="MN740208">
    <property type="protein sequence ID" value="QHT93535.1"/>
    <property type="molecule type" value="Genomic_DNA"/>
</dbReference>
<reference evidence="1" key="1">
    <citation type="journal article" date="2020" name="Nature">
        <title>Giant virus diversity and host interactions through global metagenomics.</title>
        <authorList>
            <person name="Schulz F."/>
            <person name="Roux S."/>
            <person name="Paez-Espino D."/>
            <person name="Jungbluth S."/>
            <person name="Walsh D.A."/>
            <person name="Denef V.J."/>
            <person name="McMahon K.D."/>
            <person name="Konstantinidis K.T."/>
            <person name="Eloe-Fadrosh E.A."/>
            <person name="Kyrpides N.C."/>
            <person name="Woyke T."/>
        </authorList>
    </citation>
    <scope>NUCLEOTIDE SEQUENCE</scope>
    <source>
        <strain evidence="1">GVMAG-M-3300024252-29</strain>
    </source>
</reference>
<organism evidence="1">
    <name type="scientific">viral metagenome</name>
    <dbReference type="NCBI Taxonomy" id="1070528"/>
    <lineage>
        <taxon>unclassified sequences</taxon>
        <taxon>metagenomes</taxon>
        <taxon>organismal metagenomes</taxon>
    </lineage>
</organism>
<sequence length="136" mass="15890">MYNLTTCMLYIVLILEATLSFHLSINKQLIINERNKNIQCYAHIRLYHIPNVTYPENITEVHEQRIISANCPPTEYNGDTPETMKKIEDYHFKDALLSYIQNNNTSIVYKLLLIEKYINDDTLTPNIYSGGLLDDF</sequence>